<keyword evidence="3" id="KW-0812">Transmembrane</keyword>
<keyword evidence="3" id="KW-0472">Membrane</keyword>
<feature type="non-terminal residue" evidence="5">
    <location>
        <position position="1"/>
    </location>
</feature>
<dbReference type="SUPFAM" id="SSF52058">
    <property type="entry name" value="L domain-like"/>
    <property type="match status" value="1"/>
</dbReference>
<keyword evidence="1" id="KW-0433">Leucine-rich repeat</keyword>
<dbReference type="SMART" id="SM00364">
    <property type="entry name" value="LRR_BAC"/>
    <property type="match status" value="3"/>
</dbReference>
<evidence type="ECO:0000256" key="2">
    <source>
        <dbReference type="ARBA" id="ARBA00022737"/>
    </source>
</evidence>
<dbReference type="InterPro" id="IPR055414">
    <property type="entry name" value="LRR_R13L4/SHOC2-like"/>
</dbReference>
<evidence type="ECO:0000259" key="4">
    <source>
        <dbReference type="Pfam" id="PF23598"/>
    </source>
</evidence>
<dbReference type="InterPro" id="IPR032675">
    <property type="entry name" value="LRR_dom_sf"/>
</dbReference>
<dbReference type="PROSITE" id="PS51450">
    <property type="entry name" value="LRR"/>
    <property type="match status" value="1"/>
</dbReference>
<dbReference type="InterPro" id="IPR003591">
    <property type="entry name" value="Leu-rich_rpt_typical-subtyp"/>
</dbReference>
<reference evidence="5" key="1">
    <citation type="journal article" date="2015" name="Nature">
        <title>Complex archaea that bridge the gap between prokaryotes and eukaryotes.</title>
        <authorList>
            <person name="Spang A."/>
            <person name="Saw J.H."/>
            <person name="Jorgensen S.L."/>
            <person name="Zaremba-Niedzwiedzka K."/>
            <person name="Martijn J."/>
            <person name="Lind A.E."/>
            <person name="van Eijk R."/>
            <person name="Schleper C."/>
            <person name="Guy L."/>
            <person name="Ettema T.J."/>
        </authorList>
    </citation>
    <scope>NUCLEOTIDE SEQUENCE</scope>
</reference>
<dbReference type="Gene3D" id="3.80.10.10">
    <property type="entry name" value="Ribonuclease Inhibitor"/>
    <property type="match status" value="1"/>
</dbReference>
<feature type="transmembrane region" description="Helical" evidence="3">
    <location>
        <begin position="20"/>
        <end position="38"/>
    </location>
</feature>
<dbReference type="AlphaFoldDB" id="A0A0F8VZF6"/>
<dbReference type="GO" id="GO:0005737">
    <property type="term" value="C:cytoplasm"/>
    <property type="evidence" value="ECO:0007669"/>
    <property type="project" value="TreeGrafter"/>
</dbReference>
<keyword evidence="2" id="KW-0677">Repeat</keyword>
<accession>A0A0F8VZF6</accession>
<dbReference type="SMART" id="SM00369">
    <property type="entry name" value="LRR_TYP"/>
    <property type="match status" value="3"/>
</dbReference>
<dbReference type="InterPro" id="IPR050216">
    <property type="entry name" value="LRR_domain-containing"/>
</dbReference>
<feature type="domain" description="Disease resistance R13L4/SHOC-2-like LRR" evidence="4">
    <location>
        <begin position="126"/>
        <end position="204"/>
    </location>
</feature>
<proteinExistence type="predicted"/>
<evidence type="ECO:0000256" key="3">
    <source>
        <dbReference type="SAM" id="Phobius"/>
    </source>
</evidence>
<organism evidence="5">
    <name type="scientific">marine sediment metagenome</name>
    <dbReference type="NCBI Taxonomy" id="412755"/>
    <lineage>
        <taxon>unclassified sequences</taxon>
        <taxon>metagenomes</taxon>
        <taxon>ecological metagenomes</taxon>
    </lineage>
</organism>
<dbReference type="Pfam" id="PF23598">
    <property type="entry name" value="LRR_14"/>
    <property type="match status" value="1"/>
</dbReference>
<comment type="caution">
    <text evidence="5">The sequence shown here is derived from an EMBL/GenBank/DDBJ whole genome shotgun (WGS) entry which is preliminary data.</text>
</comment>
<protein>
    <recommendedName>
        <fullName evidence="4">Disease resistance R13L4/SHOC-2-like LRR domain-containing protein</fullName>
    </recommendedName>
</protein>
<gene>
    <name evidence="5" type="ORF">LCGC14_3131780</name>
</gene>
<dbReference type="InterPro" id="IPR001611">
    <property type="entry name" value="Leu-rich_rpt"/>
</dbReference>
<dbReference type="PANTHER" id="PTHR48051:SF35">
    <property type="entry name" value="LEUCINE-RICH REPEAT-CONTAINING PROTEIN 27"/>
    <property type="match status" value="1"/>
</dbReference>
<evidence type="ECO:0000256" key="1">
    <source>
        <dbReference type="ARBA" id="ARBA00022614"/>
    </source>
</evidence>
<keyword evidence="3" id="KW-1133">Transmembrane helix</keyword>
<evidence type="ECO:0000313" key="5">
    <source>
        <dbReference type="EMBL" id="KKK49762.1"/>
    </source>
</evidence>
<sequence>TRENFEKNYDVLLKMAENRGFSRATYLLLAYFTLITGVKLSENFRQEILEVADGKHEDGRWVNEEITLIRKKYLEDFREKIRFHKQGQKLHPVSFKYSDKDFMDSKVLIGINQFRDFLASKKSMHHHIEHLNLDGWNLKTFPQEIFELQNLKTLSLEYNQITHIPEEISNLTSLKILFLKDNQLTFLPDSIGKLPLLKSLNIMNNNNIASLPESIKNLKHLKHIYVRGTKITQIPKFLKTAKLDEFNNTIYI</sequence>
<name>A0A0F8VZF6_9ZZZZ</name>
<dbReference type="PANTHER" id="PTHR48051">
    <property type="match status" value="1"/>
</dbReference>
<dbReference type="EMBL" id="LAZR01068370">
    <property type="protein sequence ID" value="KKK49762.1"/>
    <property type="molecule type" value="Genomic_DNA"/>
</dbReference>